<name>A0A927KAC5_9ACTN</name>
<gene>
    <name evidence="1" type="ORF">IE331_13095</name>
</gene>
<evidence type="ECO:0008006" key="3">
    <source>
        <dbReference type="Google" id="ProtNLM"/>
    </source>
</evidence>
<accession>A0A927KAC5</accession>
<dbReference type="RefSeq" id="WP_192143850.1">
    <property type="nucleotide sequence ID" value="NZ_JACYXZ010000003.1"/>
</dbReference>
<dbReference type="Proteomes" id="UP000616839">
    <property type="component" value="Unassembled WGS sequence"/>
</dbReference>
<keyword evidence="2" id="KW-1185">Reference proteome</keyword>
<dbReference type="EMBL" id="JACYXZ010000003">
    <property type="protein sequence ID" value="MBD8870565.1"/>
    <property type="molecule type" value="Genomic_DNA"/>
</dbReference>
<reference evidence="1" key="1">
    <citation type="submission" date="2020-09" db="EMBL/GenBank/DDBJ databases">
        <title>Nocardioides sp. strain MJB4 16S ribosomal RNA gene Genome sequencing and assembly.</title>
        <authorList>
            <person name="Kim I."/>
        </authorList>
    </citation>
    <scope>NUCLEOTIDE SEQUENCE</scope>
    <source>
        <strain evidence="1">MJB4</strain>
    </source>
</reference>
<comment type="caution">
    <text evidence="1">The sequence shown here is derived from an EMBL/GenBank/DDBJ whole genome shotgun (WGS) entry which is preliminary data.</text>
</comment>
<evidence type="ECO:0000313" key="1">
    <source>
        <dbReference type="EMBL" id="MBD8870565.1"/>
    </source>
</evidence>
<dbReference type="AlphaFoldDB" id="A0A927KAC5"/>
<organism evidence="1 2">
    <name type="scientific">Nocardioides donggukensis</name>
    <dbReference type="NCBI Taxonomy" id="2774019"/>
    <lineage>
        <taxon>Bacteria</taxon>
        <taxon>Bacillati</taxon>
        <taxon>Actinomycetota</taxon>
        <taxon>Actinomycetes</taxon>
        <taxon>Propionibacteriales</taxon>
        <taxon>Nocardioidaceae</taxon>
        <taxon>Nocardioides</taxon>
    </lineage>
</organism>
<sequence>MSATSDIQAILGTCTPADPTAAPPAPPQVTEPIVRRALRRIPLPGSSIVVQPPGGRTLVNFDTLFRTEAAPLQRTVRLLGRRVDLEIWASSFTWRHGDGTQQVSTSPGRAFAEGVSMDEYVSHRYADAQVTVRPAVDTTYSARFRVDGGPWQDVVGTVTIAGEPVELSVVEGRPTLVASY</sequence>
<proteinExistence type="predicted"/>
<protein>
    <recommendedName>
        <fullName evidence="3">PKD domain-containing protein</fullName>
    </recommendedName>
</protein>
<evidence type="ECO:0000313" key="2">
    <source>
        <dbReference type="Proteomes" id="UP000616839"/>
    </source>
</evidence>